<dbReference type="PROSITE" id="PS51747">
    <property type="entry name" value="CYT_DCMP_DEAMINASES_2"/>
    <property type="match status" value="1"/>
</dbReference>
<evidence type="ECO:0000313" key="15">
    <source>
        <dbReference type="Proteomes" id="UP000648187"/>
    </source>
</evidence>
<dbReference type="GO" id="GO:0005737">
    <property type="term" value="C:cytoplasm"/>
    <property type="evidence" value="ECO:0007669"/>
    <property type="project" value="TreeGrafter"/>
</dbReference>
<proteinExistence type="inferred from homology"/>
<evidence type="ECO:0000256" key="8">
    <source>
        <dbReference type="ARBA" id="ARBA00038938"/>
    </source>
</evidence>
<keyword evidence="4" id="KW-0545">Nucleotide biosynthesis</keyword>
<dbReference type="PANTHER" id="PTHR11086:SF18">
    <property type="entry name" value="DEOXYCYTIDYLATE DEAMINASE"/>
    <property type="match status" value="1"/>
</dbReference>
<evidence type="ECO:0000256" key="12">
    <source>
        <dbReference type="SAM" id="MobiDB-lite"/>
    </source>
</evidence>
<dbReference type="EC" id="3.5.4.12" evidence="8"/>
<sequence length="184" mass="20954">MDINTLTAEMSLEESPRPPKSAKREGYLKWEDYFMGTALLAAKRSKDPNCQVGACIVNRENRIVGIGYNGMPNGCSDDTFPWDKNNKQFYVCHAEMNAILNRNIIDLKGCTLYVSRFPCNECAKMIIQSGITKVYYIYDKSPNKDVYIASKKMLEEAYVQFEVFKSEHKTIVIDLTPPLNINVS</sequence>
<dbReference type="InterPro" id="IPR016193">
    <property type="entry name" value="Cytidine_deaminase-like"/>
</dbReference>
<dbReference type="PROSITE" id="PS00903">
    <property type="entry name" value="CYT_DCMP_DEAMINASES_1"/>
    <property type="match status" value="1"/>
</dbReference>
<dbReference type="InterPro" id="IPR002125">
    <property type="entry name" value="CMP_dCMP_dom"/>
</dbReference>
<feature type="compositionally biased region" description="Basic and acidic residues" evidence="12">
    <location>
        <begin position="14"/>
        <end position="23"/>
    </location>
</feature>
<evidence type="ECO:0000256" key="4">
    <source>
        <dbReference type="ARBA" id="ARBA00022727"/>
    </source>
</evidence>
<evidence type="ECO:0000256" key="1">
    <source>
        <dbReference type="ARBA" id="ARBA00001947"/>
    </source>
</evidence>
<comment type="cofactor">
    <cofactor evidence="1">
        <name>Zn(2+)</name>
        <dbReference type="ChEBI" id="CHEBI:29105"/>
    </cofactor>
</comment>
<keyword evidence="6" id="KW-0862">Zinc</keyword>
<reference evidence="14" key="1">
    <citation type="submission" date="2020-08" db="EMBL/GenBank/DDBJ databases">
        <title>Spodoptera exigua strain:BAW_Kor-Di-RS1 Genome sequencing and assembly.</title>
        <authorList>
            <person name="Kim J."/>
            <person name="Nam H.Y."/>
            <person name="Kwon M."/>
            <person name="Choi J.H."/>
            <person name="Cho S.R."/>
            <person name="Kim G.-H."/>
        </authorList>
    </citation>
    <scope>NUCLEOTIDE SEQUENCE</scope>
    <source>
        <strain evidence="14">BAW_Kor-Di-RS1</strain>
        <tissue evidence="14">Whole-body</tissue>
    </source>
</reference>
<dbReference type="GO" id="GO:0008270">
    <property type="term" value="F:zinc ion binding"/>
    <property type="evidence" value="ECO:0007669"/>
    <property type="project" value="InterPro"/>
</dbReference>
<dbReference type="SUPFAM" id="SSF53927">
    <property type="entry name" value="Cytidine deaminase-like"/>
    <property type="match status" value="1"/>
</dbReference>
<comment type="caution">
    <text evidence="14">The sequence shown here is derived from an EMBL/GenBank/DDBJ whole genome shotgun (WGS) entry which is preliminary data.</text>
</comment>
<keyword evidence="5" id="KW-0378">Hydrolase</keyword>
<name>A0A835GTT4_SPOEX</name>
<gene>
    <name evidence="14" type="ORF">HW555_000519</name>
</gene>
<protein>
    <recommendedName>
        <fullName evidence="11">Probable deoxycytidylate deaminase</fullName>
        <ecNumber evidence="8">3.5.4.12</ecNumber>
    </recommendedName>
    <alternativeName>
        <fullName evidence="9">dCMP deaminase</fullName>
    </alternativeName>
</protein>
<keyword evidence="3" id="KW-0479">Metal-binding</keyword>
<keyword evidence="15" id="KW-1185">Reference proteome</keyword>
<dbReference type="InterPro" id="IPR016192">
    <property type="entry name" value="APOBEC/CMP_deaminase_Zn-bd"/>
</dbReference>
<accession>A0A835GTT4</accession>
<comment type="catalytic activity">
    <reaction evidence="10">
        <text>dCMP + H2O + H(+) = dUMP + NH4(+)</text>
        <dbReference type="Rhea" id="RHEA:22924"/>
        <dbReference type="ChEBI" id="CHEBI:15377"/>
        <dbReference type="ChEBI" id="CHEBI:15378"/>
        <dbReference type="ChEBI" id="CHEBI:28938"/>
        <dbReference type="ChEBI" id="CHEBI:57566"/>
        <dbReference type="ChEBI" id="CHEBI:246422"/>
        <dbReference type="EC" id="3.5.4.12"/>
    </reaction>
</comment>
<dbReference type="Proteomes" id="UP000648187">
    <property type="component" value="Unassembled WGS sequence"/>
</dbReference>
<evidence type="ECO:0000259" key="13">
    <source>
        <dbReference type="PROSITE" id="PS51747"/>
    </source>
</evidence>
<comment type="function">
    <text evidence="7">Supplies the nucleotide substrate for thymidylate synthetase.</text>
</comment>
<evidence type="ECO:0000256" key="5">
    <source>
        <dbReference type="ARBA" id="ARBA00022801"/>
    </source>
</evidence>
<dbReference type="InterPro" id="IPR035105">
    <property type="entry name" value="Deoxycytidylate_deaminase_dom"/>
</dbReference>
<evidence type="ECO:0000256" key="6">
    <source>
        <dbReference type="ARBA" id="ARBA00022833"/>
    </source>
</evidence>
<evidence type="ECO:0000256" key="10">
    <source>
        <dbReference type="ARBA" id="ARBA00052978"/>
    </source>
</evidence>
<feature type="region of interest" description="Disordered" evidence="12">
    <location>
        <begin position="1"/>
        <end position="23"/>
    </location>
</feature>
<evidence type="ECO:0000256" key="9">
    <source>
        <dbReference type="ARBA" id="ARBA00041763"/>
    </source>
</evidence>
<evidence type="ECO:0000256" key="7">
    <source>
        <dbReference type="ARBA" id="ARBA00037036"/>
    </source>
</evidence>
<dbReference type="GO" id="GO:0009165">
    <property type="term" value="P:nucleotide biosynthetic process"/>
    <property type="evidence" value="ECO:0007669"/>
    <property type="project" value="UniProtKB-KW"/>
</dbReference>
<evidence type="ECO:0000313" key="14">
    <source>
        <dbReference type="EMBL" id="KAF9424380.1"/>
    </source>
</evidence>
<evidence type="ECO:0000256" key="11">
    <source>
        <dbReference type="ARBA" id="ARBA00071625"/>
    </source>
</evidence>
<dbReference type="Pfam" id="PF00383">
    <property type="entry name" value="dCMP_cyt_deam_1"/>
    <property type="match status" value="1"/>
</dbReference>
<dbReference type="PANTHER" id="PTHR11086">
    <property type="entry name" value="DEOXYCYTIDYLATE DEAMINASE-RELATED"/>
    <property type="match status" value="1"/>
</dbReference>
<feature type="domain" description="CMP/dCMP-type deaminase" evidence="13">
    <location>
        <begin position="29"/>
        <end position="161"/>
    </location>
</feature>
<evidence type="ECO:0000256" key="3">
    <source>
        <dbReference type="ARBA" id="ARBA00022723"/>
    </source>
</evidence>
<comment type="similarity">
    <text evidence="2">Belongs to the cytidine and deoxycytidylate deaminase family.</text>
</comment>
<dbReference type="FunFam" id="3.40.140.10:FF:000021">
    <property type="entry name" value="Deoxycytidylate deaminase"/>
    <property type="match status" value="1"/>
</dbReference>
<dbReference type="InterPro" id="IPR015517">
    <property type="entry name" value="dCMP_deaminase-rel"/>
</dbReference>
<dbReference type="Gene3D" id="3.40.140.10">
    <property type="entry name" value="Cytidine Deaminase, domain 2"/>
    <property type="match status" value="1"/>
</dbReference>
<evidence type="ECO:0000256" key="2">
    <source>
        <dbReference type="ARBA" id="ARBA00006576"/>
    </source>
</evidence>
<dbReference type="CDD" id="cd01286">
    <property type="entry name" value="deoxycytidylate_deaminase"/>
    <property type="match status" value="1"/>
</dbReference>
<dbReference type="GO" id="GO:0004132">
    <property type="term" value="F:dCMP deaminase activity"/>
    <property type="evidence" value="ECO:0007669"/>
    <property type="project" value="UniProtKB-EC"/>
</dbReference>
<organism evidence="14 15">
    <name type="scientific">Spodoptera exigua</name>
    <name type="common">Beet armyworm</name>
    <name type="synonym">Noctua fulgens</name>
    <dbReference type="NCBI Taxonomy" id="7107"/>
    <lineage>
        <taxon>Eukaryota</taxon>
        <taxon>Metazoa</taxon>
        <taxon>Ecdysozoa</taxon>
        <taxon>Arthropoda</taxon>
        <taxon>Hexapoda</taxon>
        <taxon>Insecta</taxon>
        <taxon>Pterygota</taxon>
        <taxon>Neoptera</taxon>
        <taxon>Endopterygota</taxon>
        <taxon>Lepidoptera</taxon>
        <taxon>Glossata</taxon>
        <taxon>Ditrysia</taxon>
        <taxon>Noctuoidea</taxon>
        <taxon>Noctuidae</taxon>
        <taxon>Amphipyrinae</taxon>
        <taxon>Spodoptera</taxon>
    </lineage>
</organism>
<dbReference type="EMBL" id="JACKWZ010000003">
    <property type="protein sequence ID" value="KAF9424380.1"/>
    <property type="molecule type" value="Genomic_DNA"/>
</dbReference>
<dbReference type="AlphaFoldDB" id="A0A835GTT4"/>